<keyword evidence="3" id="KW-0732">Signal</keyword>
<dbReference type="EMBL" id="BDSP01000033">
    <property type="protein sequence ID" value="GAX11044.1"/>
    <property type="molecule type" value="Genomic_DNA"/>
</dbReference>
<evidence type="ECO:0000256" key="1">
    <source>
        <dbReference type="SAM" id="MobiDB-lite"/>
    </source>
</evidence>
<feature type="transmembrane region" description="Helical" evidence="2">
    <location>
        <begin position="300"/>
        <end position="321"/>
    </location>
</feature>
<dbReference type="AlphaFoldDB" id="A0A1Z5JAM3"/>
<accession>A0A1Z5JAM3</accession>
<keyword evidence="2" id="KW-0472">Membrane</keyword>
<reference evidence="4 5" key="1">
    <citation type="journal article" date="2015" name="Plant Cell">
        <title>Oil accumulation by the oleaginous diatom Fistulifera solaris as revealed by the genome and transcriptome.</title>
        <authorList>
            <person name="Tanaka T."/>
            <person name="Maeda Y."/>
            <person name="Veluchamy A."/>
            <person name="Tanaka M."/>
            <person name="Abida H."/>
            <person name="Marechal E."/>
            <person name="Bowler C."/>
            <person name="Muto M."/>
            <person name="Sunaga Y."/>
            <person name="Tanaka M."/>
            <person name="Yoshino T."/>
            <person name="Taniguchi T."/>
            <person name="Fukuda Y."/>
            <person name="Nemoto M."/>
            <person name="Matsumoto M."/>
            <person name="Wong P.S."/>
            <person name="Aburatani S."/>
            <person name="Fujibuchi W."/>
        </authorList>
    </citation>
    <scope>NUCLEOTIDE SEQUENCE [LARGE SCALE GENOMIC DNA]</scope>
    <source>
        <strain evidence="4 5">JPCC DA0580</strain>
    </source>
</reference>
<dbReference type="OrthoDB" id="45445at2759"/>
<organism evidence="4 5">
    <name type="scientific">Fistulifera solaris</name>
    <name type="common">Oleaginous diatom</name>
    <dbReference type="NCBI Taxonomy" id="1519565"/>
    <lineage>
        <taxon>Eukaryota</taxon>
        <taxon>Sar</taxon>
        <taxon>Stramenopiles</taxon>
        <taxon>Ochrophyta</taxon>
        <taxon>Bacillariophyta</taxon>
        <taxon>Bacillariophyceae</taxon>
        <taxon>Bacillariophycidae</taxon>
        <taxon>Naviculales</taxon>
        <taxon>Naviculaceae</taxon>
        <taxon>Fistulifera</taxon>
    </lineage>
</organism>
<sequence length="378" mass="41849">MFSRCTFAAMGILSLSASFTNAWGGNSNSAQLSVYGNALERDWLYSSSSISLKLEGCTWGYVEDSGESGCLERGSEDGTTYWYQMANCRRAQAVFSLYASSSGSTSCNKNTFQETFVTKNGLLEFIYYMNQYDSNNALSDYAVNYHQGGDNNKDKDKNNNNNNNNNNYNSGGEFLPMCEYVNNGYVGLGCSGDGTFSLQYFSDEYCLRPTGQVYDNLKSLNYALKTYKGCHGIYSSGDGNNLAQILAYNADPCSSLDSDLCTDTTSMKTRRSSSGASSAARNAVGKFSVGSKTWITKTKYVGGGMFLLASFVMFTGILFTNRRRRRALMQRKYRQAKLRGESSRRSSSKRSKSKGRDISKSRRRSKSRGRTEADGVFT</sequence>
<keyword evidence="5" id="KW-1185">Reference proteome</keyword>
<evidence type="ECO:0000313" key="4">
    <source>
        <dbReference type="EMBL" id="GAX11044.1"/>
    </source>
</evidence>
<dbReference type="InParanoid" id="A0A1Z5JAM3"/>
<evidence type="ECO:0000256" key="2">
    <source>
        <dbReference type="SAM" id="Phobius"/>
    </source>
</evidence>
<feature type="chain" id="PRO_5012622419" evidence="3">
    <location>
        <begin position="25"/>
        <end position="378"/>
    </location>
</feature>
<gene>
    <name evidence="4" type="ORF">FisN_21Lh014</name>
</gene>
<keyword evidence="2" id="KW-1133">Transmembrane helix</keyword>
<name>A0A1Z5JAM3_FISSO</name>
<comment type="caution">
    <text evidence="4">The sequence shown here is derived from an EMBL/GenBank/DDBJ whole genome shotgun (WGS) entry which is preliminary data.</text>
</comment>
<feature type="compositionally biased region" description="Basic and acidic residues" evidence="1">
    <location>
        <begin position="369"/>
        <end position="378"/>
    </location>
</feature>
<feature type="region of interest" description="Disordered" evidence="1">
    <location>
        <begin position="331"/>
        <end position="378"/>
    </location>
</feature>
<dbReference type="Proteomes" id="UP000198406">
    <property type="component" value="Unassembled WGS sequence"/>
</dbReference>
<protein>
    <submittedName>
        <fullName evidence="4">Uncharacterized protein</fullName>
    </submittedName>
</protein>
<keyword evidence="2" id="KW-0812">Transmembrane</keyword>
<proteinExistence type="predicted"/>
<feature type="signal peptide" evidence="3">
    <location>
        <begin position="1"/>
        <end position="24"/>
    </location>
</feature>
<evidence type="ECO:0000256" key="3">
    <source>
        <dbReference type="SAM" id="SignalP"/>
    </source>
</evidence>
<evidence type="ECO:0000313" key="5">
    <source>
        <dbReference type="Proteomes" id="UP000198406"/>
    </source>
</evidence>